<dbReference type="EMBL" id="FNSV01000005">
    <property type="protein sequence ID" value="SEC92057.1"/>
    <property type="molecule type" value="Genomic_DNA"/>
</dbReference>
<evidence type="ECO:0000313" key="1">
    <source>
        <dbReference type="EMBL" id="SEC92057.1"/>
    </source>
</evidence>
<sequence>MAADSADAFFDGDQTDDRLARAVIEALQAGRSWAHIATDLGVPPPAVRDGLGVTDRDWQEAIVAHENARAARLDDLSWSRLS</sequence>
<evidence type="ECO:0000313" key="2">
    <source>
        <dbReference type="Proteomes" id="UP000183561"/>
    </source>
</evidence>
<dbReference type="RefSeq" id="WP_072946689.1">
    <property type="nucleotide sequence ID" value="NZ_FNSV01000005.1"/>
</dbReference>
<proteinExistence type="predicted"/>
<reference evidence="2" key="1">
    <citation type="submission" date="2016-10" db="EMBL/GenBank/DDBJ databases">
        <authorList>
            <person name="Varghese N."/>
            <person name="Submissions S."/>
        </authorList>
    </citation>
    <scope>NUCLEOTIDE SEQUENCE [LARGE SCALE GENOMIC DNA]</scope>
    <source>
        <strain evidence="2">DSM 44498</strain>
    </source>
</reference>
<dbReference type="OrthoDB" id="4485543at2"/>
<name>A0A1H4WFK4_9NOCA</name>
<gene>
    <name evidence="1" type="ORF">SAMN04490239_5983</name>
</gene>
<accession>A0A1H4WFK4</accession>
<keyword evidence="2" id="KW-1185">Reference proteome</keyword>
<dbReference type="AlphaFoldDB" id="A0A1H4WFK4"/>
<protein>
    <submittedName>
        <fullName evidence="1">Uncharacterized protein</fullName>
    </submittedName>
</protein>
<organism evidence="1 2">
    <name type="scientific">Rhodococcus koreensis</name>
    <dbReference type="NCBI Taxonomy" id="99653"/>
    <lineage>
        <taxon>Bacteria</taxon>
        <taxon>Bacillati</taxon>
        <taxon>Actinomycetota</taxon>
        <taxon>Actinomycetes</taxon>
        <taxon>Mycobacteriales</taxon>
        <taxon>Nocardiaceae</taxon>
        <taxon>Rhodococcus</taxon>
    </lineage>
</organism>
<dbReference type="Proteomes" id="UP000183561">
    <property type="component" value="Unassembled WGS sequence"/>
</dbReference>